<sequence>MVSEKHVLGMDFGTDSVRIVVVNAATGKEETNEVAYYPRWSQGKYCDAAKNQFRQHPLDYIESMEQAVKAALAKLPADTVQNIVGIGIDTTGSTPCAVDEEGTPLALKKEFQDNPNAMFVLWKDHTGVKEAEEVNKVARSWGGVDFTQYEGGVYSSEWFWAKMLHVLREDEAIRKAAFSWVEHCDWMPALLTGHTNPLTLKRSRCAAGHKAMWHESWGGLPAEEFLVKVDPLLKGIKGRLYAETFTSDVKAGELTAEWAKRLGLPAGIAVAVGAFDAHMGAVGAGITGATLSKIMGTSTCDMMIAPPEVIGTKLVSGICGQVDGSIIPGMIGMEAGQSAYGDVYAWFKKVLSWPLETLLPETTIVDKATAEKLRKEIEHKILDKLSEKAAQIPIEETGLLALDWLNGRRSPYADQTLKGAILGLTLGTSAPKIFRALVETTAFGARAINEQFEKYGVEIKQVIATGGIAKKSDFVMQVTADVLNIPIKVVTSEQAVALGAGMFAAVAAGVYADVHEAQKKMVSGFSQTYTPIPEHAAQYDALYRKYQEIGNMLAEQLRNL</sequence>
<dbReference type="UniPathway" id="UPA00145">
    <property type="reaction ID" value="UER00566"/>
</dbReference>
<keyword evidence="5 7" id="KW-0054">Arabinose catabolism</keyword>
<protein>
    <recommendedName>
        <fullName evidence="7 8">Ribulokinase</fullName>
        <ecNumber evidence="7 8">2.7.1.16</ecNumber>
    </recommendedName>
</protein>
<comment type="catalytic activity">
    <reaction evidence="7 9">
        <text>L-ribulose + ATP = L-ribulose 5-phosphate + ADP + H(+)</text>
        <dbReference type="Rhea" id="RHEA:22072"/>
        <dbReference type="ChEBI" id="CHEBI:15378"/>
        <dbReference type="ChEBI" id="CHEBI:16880"/>
        <dbReference type="ChEBI" id="CHEBI:30616"/>
        <dbReference type="ChEBI" id="CHEBI:58226"/>
        <dbReference type="ChEBI" id="CHEBI:456216"/>
        <dbReference type="EC" id="2.7.1.16"/>
    </reaction>
</comment>
<feature type="domain" description="Carbohydrate kinase FGGY C-terminal" evidence="10">
    <location>
        <begin position="293"/>
        <end position="508"/>
    </location>
</feature>
<keyword evidence="2 7" id="KW-0547">Nucleotide-binding</keyword>
<dbReference type="HOGENOM" id="CLU_009281_9_1_0"/>
<dbReference type="Gene3D" id="3.30.420.40">
    <property type="match status" value="1"/>
</dbReference>
<accession>A0A081C7C7</accession>
<keyword evidence="6 7" id="KW-0119">Carbohydrate metabolism</keyword>
<dbReference type="Gene3D" id="1.20.58.2240">
    <property type="match status" value="1"/>
</dbReference>
<evidence type="ECO:0000256" key="7">
    <source>
        <dbReference type="HAMAP-Rule" id="MF_00520"/>
    </source>
</evidence>
<evidence type="ECO:0000256" key="6">
    <source>
        <dbReference type="ARBA" id="ARBA00023277"/>
    </source>
</evidence>
<evidence type="ECO:0000256" key="3">
    <source>
        <dbReference type="ARBA" id="ARBA00022777"/>
    </source>
</evidence>
<keyword evidence="3 7" id="KW-0418">Kinase</keyword>
<reference evidence="11 12" key="1">
    <citation type="journal article" date="2015" name="PeerJ">
        <title>First genomic representation of candidate bacterial phylum KSB3 points to enhanced environmental sensing as a trigger of wastewater bulking.</title>
        <authorList>
            <person name="Sekiguchi Y."/>
            <person name="Ohashi A."/>
            <person name="Parks D.H."/>
            <person name="Yamauchi T."/>
            <person name="Tyson G.W."/>
            <person name="Hugenholtz P."/>
        </authorList>
    </citation>
    <scope>NUCLEOTIDE SEQUENCE [LARGE SCALE GENOMIC DNA]</scope>
</reference>
<dbReference type="STRING" id="1499967.U27_00379"/>
<evidence type="ECO:0000256" key="2">
    <source>
        <dbReference type="ARBA" id="ARBA00022741"/>
    </source>
</evidence>
<dbReference type="InterPro" id="IPR018485">
    <property type="entry name" value="FGGY_C"/>
</dbReference>
<dbReference type="EC" id="2.7.1.16" evidence="7 8"/>
<dbReference type="InterPro" id="IPR005929">
    <property type="entry name" value="Ribulokinase"/>
</dbReference>
<evidence type="ECO:0000313" key="11">
    <source>
        <dbReference type="EMBL" id="GAK60482.1"/>
    </source>
</evidence>
<comment type="similarity">
    <text evidence="7 9">Belongs to the ribulokinase family.</text>
</comment>
<dbReference type="Pfam" id="PF02782">
    <property type="entry name" value="FGGY_C"/>
    <property type="match status" value="1"/>
</dbReference>
<dbReference type="CDD" id="cd07781">
    <property type="entry name" value="ASKHA_NBD_FGGY_L-RBK"/>
    <property type="match status" value="1"/>
</dbReference>
<organism evidence="11 12">
    <name type="scientific">Vecturithrix granuli</name>
    <dbReference type="NCBI Taxonomy" id="1499967"/>
    <lineage>
        <taxon>Bacteria</taxon>
        <taxon>Candidatus Moduliflexota</taxon>
        <taxon>Candidatus Vecturitrichia</taxon>
        <taxon>Candidatus Vecturitrichales</taxon>
        <taxon>Candidatus Vecturitrichaceae</taxon>
        <taxon>Candidatus Vecturithrix</taxon>
    </lineage>
</organism>
<dbReference type="EMBL" id="DF820473">
    <property type="protein sequence ID" value="GAK60482.1"/>
    <property type="molecule type" value="Genomic_DNA"/>
</dbReference>
<evidence type="ECO:0000256" key="9">
    <source>
        <dbReference type="RuleBase" id="RU003455"/>
    </source>
</evidence>
<dbReference type="NCBIfam" id="NF003154">
    <property type="entry name" value="PRK04123.1"/>
    <property type="match status" value="1"/>
</dbReference>
<dbReference type="SUPFAM" id="SSF53067">
    <property type="entry name" value="Actin-like ATPase domain"/>
    <property type="match status" value="2"/>
</dbReference>
<dbReference type="eggNOG" id="COG1069">
    <property type="taxonomic scope" value="Bacteria"/>
</dbReference>
<dbReference type="GO" id="GO:0008741">
    <property type="term" value="F:ribulokinase activity"/>
    <property type="evidence" value="ECO:0007669"/>
    <property type="project" value="UniProtKB-UniRule"/>
</dbReference>
<comment type="pathway">
    <text evidence="7 9">Carbohydrate degradation; L-arabinose degradation via L-ribulose; D-xylulose 5-phosphate from L-arabinose (bacterial route): step 2/3.</text>
</comment>
<comment type="catalytic activity">
    <reaction evidence="7">
        <text>D-ribulose + ATP = D-ribulose 5-phosphate + ADP + H(+)</text>
        <dbReference type="Rhea" id="RHEA:17601"/>
        <dbReference type="ChEBI" id="CHEBI:15378"/>
        <dbReference type="ChEBI" id="CHEBI:17173"/>
        <dbReference type="ChEBI" id="CHEBI:30616"/>
        <dbReference type="ChEBI" id="CHEBI:58121"/>
        <dbReference type="ChEBI" id="CHEBI:456216"/>
        <dbReference type="EC" id="2.7.1.16"/>
    </reaction>
</comment>
<dbReference type="GO" id="GO:0019150">
    <property type="term" value="F:D-ribulokinase activity"/>
    <property type="evidence" value="ECO:0007669"/>
    <property type="project" value="RHEA"/>
</dbReference>
<evidence type="ECO:0000313" key="12">
    <source>
        <dbReference type="Proteomes" id="UP000030661"/>
    </source>
</evidence>
<keyword evidence="1 7" id="KW-0808">Transferase</keyword>
<dbReference type="GO" id="GO:0019569">
    <property type="term" value="P:L-arabinose catabolic process to D-xylulose 5-phosphate"/>
    <property type="evidence" value="ECO:0007669"/>
    <property type="project" value="UniProtKB-UniRule"/>
</dbReference>
<dbReference type="InterPro" id="IPR000577">
    <property type="entry name" value="Carb_kinase_FGGY"/>
</dbReference>
<evidence type="ECO:0000259" key="10">
    <source>
        <dbReference type="Pfam" id="PF02782"/>
    </source>
</evidence>
<name>A0A081C7C7_VECG1</name>
<dbReference type="Proteomes" id="UP000030661">
    <property type="component" value="Unassembled WGS sequence"/>
</dbReference>
<dbReference type="AlphaFoldDB" id="A0A081C7C7"/>
<evidence type="ECO:0000256" key="1">
    <source>
        <dbReference type="ARBA" id="ARBA00022679"/>
    </source>
</evidence>
<dbReference type="PIRSF" id="PIRSF000538">
    <property type="entry name" value="GlpK"/>
    <property type="match status" value="1"/>
</dbReference>
<evidence type="ECO:0000256" key="4">
    <source>
        <dbReference type="ARBA" id="ARBA00022840"/>
    </source>
</evidence>
<dbReference type="GO" id="GO:0005524">
    <property type="term" value="F:ATP binding"/>
    <property type="evidence" value="ECO:0007669"/>
    <property type="project" value="UniProtKB-UniRule"/>
</dbReference>
<proteinExistence type="inferred from homology"/>
<dbReference type="GO" id="GO:0005737">
    <property type="term" value="C:cytoplasm"/>
    <property type="evidence" value="ECO:0007669"/>
    <property type="project" value="TreeGrafter"/>
</dbReference>
<evidence type="ECO:0000256" key="8">
    <source>
        <dbReference type="NCBIfam" id="TIGR01234"/>
    </source>
</evidence>
<dbReference type="NCBIfam" id="TIGR01234">
    <property type="entry name" value="L-ribulokinase"/>
    <property type="match status" value="1"/>
</dbReference>
<dbReference type="PANTHER" id="PTHR43435">
    <property type="entry name" value="RIBULOKINASE"/>
    <property type="match status" value="1"/>
</dbReference>
<evidence type="ECO:0000256" key="5">
    <source>
        <dbReference type="ARBA" id="ARBA00022935"/>
    </source>
</evidence>
<gene>
    <name evidence="7" type="primary">araB</name>
    <name evidence="11" type="ORF">U27_00379</name>
</gene>
<keyword evidence="4 7" id="KW-0067">ATP-binding</keyword>
<dbReference type="HAMAP" id="MF_00520">
    <property type="entry name" value="Ribulokinase"/>
    <property type="match status" value="1"/>
</dbReference>
<dbReference type="PANTHER" id="PTHR43435:SF4">
    <property type="entry name" value="FGGY CARBOHYDRATE KINASE DOMAIN-CONTAINING PROTEIN"/>
    <property type="match status" value="1"/>
</dbReference>
<keyword evidence="12" id="KW-1185">Reference proteome</keyword>
<dbReference type="InterPro" id="IPR043129">
    <property type="entry name" value="ATPase_NBD"/>
</dbReference>